<comment type="caution">
    <text evidence="2">The sequence shown here is derived from an EMBL/GenBank/DDBJ whole genome shotgun (WGS) entry which is preliminary data.</text>
</comment>
<dbReference type="Proteomes" id="UP001596091">
    <property type="component" value="Unassembled WGS sequence"/>
</dbReference>
<dbReference type="SUPFAM" id="SSF54427">
    <property type="entry name" value="NTF2-like"/>
    <property type="match status" value="1"/>
</dbReference>
<feature type="domain" description="DUF4440" evidence="1">
    <location>
        <begin position="42"/>
        <end position="132"/>
    </location>
</feature>
<sequence>MATVVPATAQEAHWAEPGDATAKGMIDLERKWAELSCQPSNVVEEALADDFVGTAPDGRRYTKKDALSEHRPPTGTVHGCKLIDARVRFFAPGLAVVYGRESAIHKDPHGKDYERELIWTDTWVKRNGKWQIIAVQDMAAPHS</sequence>
<dbReference type="RefSeq" id="WP_263334227.1">
    <property type="nucleotide sequence ID" value="NZ_JAGSYH010000002.1"/>
</dbReference>
<keyword evidence="3" id="KW-1185">Reference proteome</keyword>
<proteinExistence type="predicted"/>
<accession>A0ABW1EB75</accession>
<dbReference type="InterPro" id="IPR032710">
    <property type="entry name" value="NTF2-like_dom_sf"/>
</dbReference>
<evidence type="ECO:0000313" key="3">
    <source>
        <dbReference type="Proteomes" id="UP001596091"/>
    </source>
</evidence>
<evidence type="ECO:0000313" key="2">
    <source>
        <dbReference type="EMBL" id="MFC5861189.1"/>
    </source>
</evidence>
<dbReference type="Gene3D" id="3.10.450.50">
    <property type="match status" value="1"/>
</dbReference>
<evidence type="ECO:0000259" key="1">
    <source>
        <dbReference type="Pfam" id="PF14534"/>
    </source>
</evidence>
<name>A0ABW1EB75_9BACT</name>
<dbReference type="InterPro" id="IPR027843">
    <property type="entry name" value="DUF4440"/>
</dbReference>
<dbReference type="EMBL" id="JBHSPH010000001">
    <property type="protein sequence ID" value="MFC5861189.1"/>
    <property type="molecule type" value="Genomic_DNA"/>
</dbReference>
<dbReference type="Pfam" id="PF14534">
    <property type="entry name" value="DUF4440"/>
    <property type="match status" value="1"/>
</dbReference>
<gene>
    <name evidence="2" type="ORF">ACFPT7_02665</name>
</gene>
<protein>
    <submittedName>
        <fullName evidence="2">Nuclear transport factor 2 family protein</fullName>
    </submittedName>
</protein>
<organism evidence="2 3">
    <name type="scientific">Acidicapsa dinghuensis</name>
    <dbReference type="NCBI Taxonomy" id="2218256"/>
    <lineage>
        <taxon>Bacteria</taxon>
        <taxon>Pseudomonadati</taxon>
        <taxon>Acidobacteriota</taxon>
        <taxon>Terriglobia</taxon>
        <taxon>Terriglobales</taxon>
        <taxon>Acidobacteriaceae</taxon>
        <taxon>Acidicapsa</taxon>
    </lineage>
</organism>
<reference evidence="3" key="1">
    <citation type="journal article" date="2019" name="Int. J. Syst. Evol. Microbiol.">
        <title>The Global Catalogue of Microorganisms (GCM) 10K type strain sequencing project: providing services to taxonomists for standard genome sequencing and annotation.</title>
        <authorList>
            <consortium name="The Broad Institute Genomics Platform"/>
            <consortium name="The Broad Institute Genome Sequencing Center for Infectious Disease"/>
            <person name="Wu L."/>
            <person name="Ma J."/>
        </authorList>
    </citation>
    <scope>NUCLEOTIDE SEQUENCE [LARGE SCALE GENOMIC DNA]</scope>
    <source>
        <strain evidence="3">JCM 4087</strain>
    </source>
</reference>